<protein>
    <recommendedName>
        <fullName evidence="1">YprB ribonuclease H-like domain-containing protein</fullName>
    </recommendedName>
</protein>
<comment type="caution">
    <text evidence="2">The sequence shown here is derived from an EMBL/GenBank/DDBJ whole genome shotgun (WGS) entry which is preliminary data.</text>
</comment>
<dbReference type="PANTHER" id="PTHR38462:SF1">
    <property type="entry name" value="YPRB RIBONUCLEASE H-LIKE DOMAIN-CONTAINING PROTEIN"/>
    <property type="match status" value="1"/>
</dbReference>
<name>X0TPW0_9ZZZZ</name>
<sequence>MKYRAYLDIETAGLSKYLADLTVIGLALEKGRKCQVIQLIEDSLSVRRLLETLHGVDEIYTYNGSRFDLPFIKAKLRVGLKDCFKHTDLMYDCWRNDLKGGLKAVENSWAYTDTLR</sequence>
<gene>
    <name evidence="2" type="ORF">S01H1_26198</name>
</gene>
<accession>X0TPW0</accession>
<dbReference type="Pfam" id="PF13482">
    <property type="entry name" value="RNase_H_2"/>
    <property type="match status" value="1"/>
</dbReference>
<dbReference type="PANTHER" id="PTHR38462">
    <property type="entry name" value="EXONUCLEASE-LIKE PROTEIN"/>
    <property type="match status" value="1"/>
</dbReference>
<dbReference type="SUPFAM" id="SSF53098">
    <property type="entry name" value="Ribonuclease H-like"/>
    <property type="match status" value="1"/>
</dbReference>
<evidence type="ECO:0000259" key="1">
    <source>
        <dbReference type="Pfam" id="PF13482"/>
    </source>
</evidence>
<feature type="domain" description="YprB ribonuclease H-like" evidence="1">
    <location>
        <begin position="5"/>
        <end position="108"/>
    </location>
</feature>
<evidence type="ECO:0000313" key="2">
    <source>
        <dbReference type="EMBL" id="GAF95294.1"/>
    </source>
</evidence>
<feature type="non-terminal residue" evidence="2">
    <location>
        <position position="116"/>
    </location>
</feature>
<proteinExistence type="predicted"/>
<organism evidence="2">
    <name type="scientific">marine sediment metagenome</name>
    <dbReference type="NCBI Taxonomy" id="412755"/>
    <lineage>
        <taxon>unclassified sequences</taxon>
        <taxon>metagenomes</taxon>
        <taxon>ecological metagenomes</taxon>
    </lineage>
</organism>
<dbReference type="EMBL" id="BARS01015870">
    <property type="protein sequence ID" value="GAF95294.1"/>
    <property type="molecule type" value="Genomic_DNA"/>
</dbReference>
<reference evidence="2" key="1">
    <citation type="journal article" date="2014" name="Front. Microbiol.">
        <title>High frequency of phylogenetically diverse reductive dehalogenase-homologous genes in deep subseafloor sedimentary metagenomes.</title>
        <authorList>
            <person name="Kawai M."/>
            <person name="Futagami T."/>
            <person name="Toyoda A."/>
            <person name="Takaki Y."/>
            <person name="Nishi S."/>
            <person name="Hori S."/>
            <person name="Arai W."/>
            <person name="Tsubouchi T."/>
            <person name="Morono Y."/>
            <person name="Uchiyama I."/>
            <person name="Ito T."/>
            <person name="Fujiyama A."/>
            <person name="Inagaki F."/>
            <person name="Takami H."/>
        </authorList>
    </citation>
    <scope>NUCLEOTIDE SEQUENCE</scope>
    <source>
        <strain evidence="2">Expedition CK06-06</strain>
    </source>
</reference>
<dbReference type="InterPro" id="IPR038720">
    <property type="entry name" value="YprB_RNase_H-like_dom"/>
</dbReference>
<dbReference type="AlphaFoldDB" id="X0TPW0"/>
<dbReference type="InterPro" id="IPR012337">
    <property type="entry name" value="RNaseH-like_sf"/>
</dbReference>